<dbReference type="AlphaFoldDB" id="A0A7W5FJQ2"/>
<evidence type="ECO:0008006" key="3">
    <source>
        <dbReference type="Google" id="ProtNLM"/>
    </source>
</evidence>
<reference evidence="1 2" key="1">
    <citation type="submission" date="2020-08" db="EMBL/GenBank/DDBJ databases">
        <title>Genomic Encyclopedia of Type Strains, Phase III (KMG-III): the genomes of soil and plant-associated and newly described type strains.</title>
        <authorList>
            <person name="Whitman W."/>
        </authorList>
    </citation>
    <scope>NUCLEOTIDE SEQUENCE [LARGE SCALE GENOMIC DNA]</scope>
    <source>
        <strain evidence="1 2">CECT 3287</strain>
    </source>
</reference>
<keyword evidence="2" id="KW-1185">Reference proteome</keyword>
<dbReference type="RefSeq" id="WP_203834125.1">
    <property type="nucleotide sequence ID" value="NZ_BMPW01000037.1"/>
</dbReference>
<dbReference type="NCBIfam" id="NF038070">
    <property type="entry name" value="LmbU_fam_TF"/>
    <property type="match status" value="1"/>
</dbReference>
<sequence>MGSTANDGKYPRATPEAALSNGRILVTQVGLRIPRGVTFAGWERAGWRLVEVLNSSVWCIGDWLEHGEREFTGRYRGAVETLGLEYQTVRNYAWVARRFPLARRRAALSFQHHAEVAGLPDEQQDRWLDQAEEGGWSRNELRRNLRATRNGGARRLTAPLPRITTEEQRLRWQAAAERTKADFEQWIVQSLDDAADAVLDTRA</sequence>
<proteinExistence type="predicted"/>
<evidence type="ECO:0000313" key="1">
    <source>
        <dbReference type="EMBL" id="MBB3101033.1"/>
    </source>
</evidence>
<name>A0A7W5FJQ2_9ACTN</name>
<accession>A0A7W5FJQ2</accession>
<evidence type="ECO:0000313" key="2">
    <source>
        <dbReference type="Proteomes" id="UP000590749"/>
    </source>
</evidence>
<comment type="caution">
    <text evidence="1">The sequence shown here is derived from an EMBL/GenBank/DDBJ whole genome shotgun (WGS) entry which is preliminary data.</text>
</comment>
<dbReference type="InterPro" id="IPR049735">
    <property type="entry name" value="NovE/LmbU-like"/>
</dbReference>
<dbReference type="Proteomes" id="UP000590749">
    <property type="component" value="Unassembled WGS sequence"/>
</dbReference>
<protein>
    <recommendedName>
        <fullName evidence="3">LmbU</fullName>
    </recommendedName>
</protein>
<gene>
    <name evidence="1" type="ORF">FHR83_008761</name>
</gene>
<dbReference type="EMBL" id="JACHXF010000032">
    <property type="protein sequence ID" value="MBB3101033.1"/>
    <property type="molecule type" value="Genomic_DNA"/>
</dbReference>
<organism evidence="1 2">
    <name type="scientific">Actinoplanes campanulatus</name>
    <dbReference type="NCBI Taxonomy" id="113559"/>
    <lineage>
        <taxon>Bacteria</taxon>
        <taxon>Bacillati</taxon>
        <taxon>Actinomycetota</taxon>
        <taxon>Actinomycetes</taxon>
        <taxon>Micromonosporales</taxon>
        <taxon>Micromonosporaceae</taxon>
        <taxon>Actinoplanes</taxon>
    </lineage>
</organism>